<reference evidence="2" key="1">
    <citation type="journal article" date="2019" name="Int. J. Syst. Evol. Microbiol.">
        <title>The Global Catalogue of Microorganisms (GCM) 10K type strain sequencing project: providing services to taxonomists for standard genome sequencing and annotation.</title>
        <authorList>
            <consortium name="The Broad Institute Genomics Platform"/>
            <consortium name="The Broad Institute Genome Sequencing Center for Infectious Disease"/>
            <person name="Wu L."/>
            <person name="Ma J."/>
        </authorList>
    </citation>
    <scope>NUCLEOTIDE SEQUENCE [LARGE SCALE GENOMIC DNA]</scope>
    <source>
        <strain evidence="2">JCM 7356</strain>
    </source>
</reference>
<dbReference type="Proteomes" id="UP001500305">
    <property type="component" value="Unassembled WGS sequence"/>
</dbReference>
<evidence type="ECO:0000313" key="1">
    <source>
        <dbReference type="EMBL" id="GAA2235959.1"/>
    </source>
</evidence>
<dbReference type="EMBL" id="BAAATR010000005">
    <property type="protein sequence ID" value="GAA2235959.1"/>
    <property type="molecule type" value="Genomic_DNA"/>
</dbReference>
<accession>A0ABP5QHI9</accession>
<keyword evidence="2" id="KW-1185">Reference proteome</keyword>
<protein>
    <submittedName>
        <fullName evidence="1">Uncharacterized protein</fullName>
    </submittedName>
</protein>
<comment type="caution">
    <text evidence="1">The sequence shown here is derived from an EMBL/GenBank/DDBJ whole genome shotgun (WGS) entry which is preliminary data.</text>
</comment>
<gene>
    <name evidence="1" type="ORF">GCM10010430_15950</name>
</gene>
<proteinExistence type="predicted"/>
<name>A0ABP5QHI9_9ACTN</name>
<dbReference type="RefSeq" id="WP_344635526.1">
    <property type="nucleotide sequence ID" value="NZ_BAAATR010000005.1"/>
</dbReference>
<evidence type="ECO:0000313" key="2">
    <source>
        <dbReference type="Proteomes" id="UP001500305"/>
    </source>
</evidence>
<sequence length="366" mass="40937">MTITPRLVAKYLIPDRDGAQVFVDGTGPVPRLEVRNTRSLRIYELKDQAELTAEFPAPSSGWWPREWVAPDLSFTVFGTTTGYVAVTQDGTRLWEQPYGGWEVGRWGYLDFSTVRSSARPAAGRSSTGGTDGELRMWLRLPSGLPDSTLILTLDAEGTVLARSMLPCGGYERSVSLLWDENDEVAGVTVSGAGVPSTHYEARWEAGAIVLGGQLRNGSDDRLLQERDYLGMDSTSTRCMTVDRRRRDITWHRLPTYEVTATLGLSDLPVPGTGDCAVHNDPQFSTWSGFVDDETAMVTLYNPYDEAAVYMFGRENWREHSHWLADPATGALHGRIEYPMPEVDTVMLIGDGTWITEEWDAVYRWRR</sequence>
<organism evidence="1 2">
    <name type="scientific">Kitasatospora cystarginea</name>
    <dbReference type="NCBI Taxonomy" id="58350"/>
    <lineage>
        <taxon>Bacteria</taxon>
        <taxon>Bacillati</taxon>
        <taxon>Actinomycetota</taxon>
        <taxon>Actinomycetes</taxon>
        <taxon>Kitasatosporales</taxon>
        <taxon>Streptomycetaceae</taxon>
        <taxon>Kitasatospora</taxon>
    </lineage>
</organism>